<comment type="caution">
    <text evidence="2">The sequence shown here is derived from an EMBL/GenBank/DDBJ whole genome shotgun (WGS) entry which is preliminary data.</text>
</comment>
<organism evidence="2 3">
    <name type="scientific">Prorocentrum cordatum</name>
    <dbReference type="NCBI Taxonomy" id="2364126"/>
    <lineage>
        <taxon>Eukaryota</taxon>
        <taxon>Sar</taxon>
        <taxon>Alveolata</taxon>
        <taxon>Dinophyceae</taxon>
        <taxon>Prorocentrales</taxon>
        <taxon>Prorocentraceae</taxon>
        <taxon>Prorocentrum</taxon>
    </lineage>
</organism>
<sequence>MTPPPLWFCAVRWRGPRGGGGEGPKGEEEEEEEEEEEGVRGARSNLAPSGLPPLVGGRPRGSPGAPQAGAARGRRARAGGGWWKRASAGPKSPTLPEAKKPRARNEASLEPRAPSEAPASGGRAPAGTSEGLRGHGRRGASRARPRRAAPSPGQQGAQRRSKRSARSSKKLIRMPLRAAEESTEL</sequence>
<keyword evidence="3" id="KW-1185">Reference proteome</keyword>
<evidence type="ECO:0000313" key="3">
    <source>
        <dbReference type="Proteomes" id="UP001189429"/>
    </source>
</evidence>
<feature type="compositionally biased region" description="Acidic residues" evidence="1">
    <location>
        <begin position="27"/>
        <end position="37"/>
    </location>
</feature>
<protein>
    <submittedName>
        <fullName evidence="2">Uncharacterized protein</fullName>
    </submittedName>
</protein>
<proteinExistence type="predicted"/>
<feature type="compositionally biased region" description="Basic residues" evidence="1">
    <location>
        <begin position="134"/>
        <end position="147"/>
    </location>
</feature>
<evidence type="ECO:0000256" key="1">
    <source>
        <dbReference type="SAM" id="MobiDB-lite"/>
    </source>
</evidence>
<reference evidence="2" key="1">
    <citation type="submission" date="2023-10" db="EMBL/GenBank/DDBJ databases">
        <authorList>
            <person name="Chen Y."/>
            <person name="Shah S."/>
            <person name="Dougan E. K."/>
            <person name="Thang M."/>
            <person name="Chan C."/>
        </authorList>
    </citation>
    <scope>NUCLEOTIDE SEQUENCE [LARGE SCALE GENOMIC DNA]</scope>
</reference>
<feature type="region of interest" description="Disordered" evidence="1">
    <location>
        <begin position="1"/>
        <end position="185"/>
    </location>
</feature>
<dbReference type="EMBL" id="CAUYUJ010020948">
    <property type="protein sequence ID" value="CAK0901546.1"/>
    <property type="molecule type" value="Genomic_DNA"/>
</dbReference>
<feature type="compositionally biased region" description="Basic and acidic residues" evidence="1">
    <location>
        <begin position="97"/>
        <end position="109"/>
    </location>
</feature>
<feature type="compositionally biased region" description="Low complexity" evidence="1">
    <location>
        <begin position="148"/>
        <end position="158"/>
    </location>
</feature>
<accession>A0ABN9XNR6</accession>
<gene>
    <name evidence="2" type="ORF">PCOR1329_LOCUS78466</name>
</gene>
<feature type="compositionally biased region" description="Basic residues" evidence="1">
    <location>
        <begin position="159"/>
        <end position="172"/>
    </location>
</feature>
<feature type="compositionally biased region" description="Low complexity" evidence="1">
    <location>
        <begin position="48"/>
        <end position="71"/>
    </location>
</feature>
<evidence type="ECO:0000313" key="2">
    <source>
        <dbReference type="EMBL" id="CAK0901546.1"/>
    </source>
</evidence>
<name>A0ABN9XNR6_9DINO</name>
<dbReference type="Proteomes" id="UP001189429">
    <property type="component" value="Unassembled WGS sequence"/>
</dbReference>